<dbReference type="Proteomes" id="UP000318307">
    <property type="component" value="Unassembled WGS sequence"/>
</dbReference>
<comment type="caution">
    <text evidence="1">The sequence shown here is derived from an EMBL/GenBank/DDBJ whole genome shotgun (WGS) entry which is preliminary data.</text>
</comment>
<protein>
    <submittedName>
        <fullName evidence="1">Uncharacterized protein</fullName>
    </submittedName>
</protein>
<keyword evidence="2" id="KW-1185">Reference proteome</keyword>
<accession>A0A562S621</accession>
<gene>
    <name evidence="1" type="ORF">LZ24_00378</name>
</gene>
<proteinExistence type="predicted"/>
<dbReference type="AlphaFoldDB" id="A0A562S621"/>
<sequence length="95" mass="10747">MPTGIIEQLQVLYGERFRSQPRLERLILATAATEQVISHKRISDISIDHSRDITIALQALVKQGLQMINSTTAMAVVLFIICRGRIYQPRIRSSV</sequence>
<evidence type="ECO:0000313" key="1">
    <source>
        <dbReference type="EMBL" id="TWI76757.1"/>
    </source>
</evidence>
<dbReference type="EMBL" id="VLLC01000002">
    <property type="protein sequence ID" value="TWI76757.1"/>
    <property type="molecule type" value="Genomic_DNA"/>
</dbReference>
<evidence type="ECO:0000313" key="2">
    <source>
        <dbReference type="Proteomes" id="UP000318307"/>
    </source>
</evidence>
<reference evidence="1 2" key="1">
    <citation type="submission" date="2019-07" db="EMBL/GenBank/DDBJ databases">
        <title>Genome sequencing of 100 strains of the haloalkaliphilic chemolithoautotrophic sulfur-oxidizing bacterium Thioalkalivibrio.</title>
        <authorList>
            <person name="Muyzer G."/>
        </authorList>
    </citation>
    <scope>NUCLEOTIDE SEQUENCE [LARGE SCALE GENOMIC DNA]</scope>
    <source>
        <strain evidence="1 2">ASO4-4</strain>
    </source>
</reference>
<name>A0A562S621_9BACT</name>
<organism evidence="1 2">
    <name type="scientific">Desulfobotulus alkaliphilus</name>
    <dbReference type="NCBI Taxonomy" id="622671"/>
    <lineage>
        <taxon>Bacteria</taxon>
        <taxon>Pseudomonadati</taxon>
        <taxon>Thermodesulfobacteriota</taxon>
        <taxon>Desulfobacteria</taxon>
        <taxon>Desulfobacterales</taxon>
        <taxon>Desulfobacteraceae</taxon>
        <taxon>Desulfobotulus</taxon>
    </lineage>
</organism>